<organism evidence="1 2">
    <name type="scientific">Leptospira idonii</name>
    <dbReference type="NCBI Taxonomy" id="1193500"/>
    <lineage>
        <taxon>Bacteria</taxon>
        <taxon>Pseudomonadati</taxon>
        <taxon>Spirochaetota</taxon>
        <taxon>Spirochaetia</taxon>
        <taxon>Leptospirales</taxon>
        <taxon>Leptospiraceae</taxon>
        <taxon>Leptospira</taxon>
    </lineage>
</organism>
<keyword evidence="2" id="KW-1185">Reference proteome</keyword>
<sequence length="87" mass="10006">MITQETQSKIHEIMILSPLRPFPDDSKKILRVLASLGHSPDSIAEESSVDRSLVGKFIHNRSHSPKVALWFEEHGIYLDRIYPDPRK</sequence>
<reference evidence="1" key="1">
    <citation type="journal article" date="2019" name="PLoS Negl. Trop. Dis.">
        <title>Revisiting the worldwide diversity of Leptospira species in the environment.</title>
        <authorList>
            <person name="Vincent A.T."/>
            <person name="Schiettekatte O."/>
            <person name="Bourhy P."/>
            <person name="Veyrier F.J."/>
            <person name="Picardeau M."/>
        </authorList>
    </citation>
    <scope>NUCLEOTIDE SEQUENCE [LARGE SCALE GENOMIC DNA]</scope>
    <source>
        <strain evidence="1">201300427</strain>
    </source>
</reference>
<evidence type="ECO:0000313" key="1">
    <source>
        <dbReference type="EMBL" id="TGN20795.1"/>
    </source>
</evidence>
<evidence type="ECO:0000313" key="2">
    <source>
        <dbReference type="Proteomes" id="UP000298058"/>
    </source>
</evidence>
<name>A0A4R9M4N2_9LEPT</name>
<dbReference type="AlphaFoldDB" id="A0A4R9M4N2"/>
<dbReference type="OrthoDB" id="337902at2"/>
<protein>
    <submittedName>
        <fullName evidence="1">Uncharacterized protein</fullName>
    </submittedName>
</protein>
<proteinExistence type="predicted"/>
<comment type="caution">
    <text evidence="1">The sequence shown here is derived from an EMBL/GenBank/DDBJ whole genome shotgun (WGS) entry which is preliminary data.</text>
</comment>
<accession>A0A4R9M4N2</accession>
<dbReference type="RefSeq" id="WP_135758830.1">
    <property type="nucleotide sequence ID" value="NZ_RQHW01000007.1"/>
</dbReference>
<dbReference type="Proteomes" id="UP000298058">
    <property type="component" value="Unassembled WGS sequence"/>
</dbReference>
<gene>
    <name evidence="1" type="ORF">EHS15_01800</name>
</gene>
<dbReference type="EMBL" id="RQHW01000007">
    <property type="protein sequence ID" value="TGN20795.1"/>
    <property type="molecule type" value="Genomic_DNA"/>
</dbReference>